<feature type="transmembrane region" description="Helical" evidence="8">
    <location>
        <begin position="185"/>
        <end position="203"/>
    </location>
</feature>
<keyword evidence="7" id="KW-0808">Transferase</keyword>
<comment type="caution">
    <text evidence="9">The sequence shown here is derived from an EMBL/GenBank/DDBJ whole genome shotgun (WGS) entry which is preliminary data.</text>
</comment>
<sequence length="480" mass="56239">MLFNSLEFAIFLPLVFCFYWMLQKRLAWQNTLLLVASYVFYGWWDWRFLTLIFFSSLVDYIVSQYLGRTEDDRKRKWLLYTSLAVNLGVLGFFKYFNFFIDSFVETYSLFGHKLEPRSLNIILPVGISFYTFQTLSYTIDVYRRTLKPTRNIIEFFTFVSFFPQLVAGPIERAAHLLPQFKNQRVFDYTFAVSGLRLMLWGFFKKIVIADRLAAFVDVVYSNPEQHYGLTVILGTLFFAIQIYCDFSAYSDIAVGTARLFGFDLMRNFRTPYFSTSMKEFWSRWHISLSTWFRDYLYIPLGGNRVMPILWARNMMITFVVSGLWHGASFTFIIWGFIHGLVLIMEVQLAKYADGRFALNRAASWFITFSLVCLAWVFFRAENVSEAFMLLSHMTQGLPEQLLNPVQVFQQTFSSGLNPYVFIASLAVFLLVDGLIGTKDINDVFTLAPKPVRYVAYYTIVAWIVMWGAYDLTPQFIYFQF</sequence>
<keyword evidence="3 7" id="KW-1003">Cell membrane</keyword>
<feature type="transmembrane region" description="Helical" evidence="8">
    <location>
        <begin position="314"/>
        <end position="337"/>
    </location>
</feature>
<gene>
    <name evidence="9" type="ORF">K0O23_19415</name>
</gene>
<dbReference type="PIRSF" id="PIRSF016636">
    <property type="entry name" value="AlgI_DltB"/>
    <property type="match status" value="1"/>
</dbReference>
<evidence type="ECO:0000256" key="8">
    <source>
        <dbReference type="SAM" id="Phobius"/>
    </source>
</evidence>
<dbReference type="PANTHER" id="PTHR13285">
    <property type="entry name" value="ACYLTRANSFERASE"/>
    <property type="match status" value="1"/>
</dbReference>
<organism evidence="9 10">
    <name type="scientific">Pontibacter aydingkolensis</name>
    <dbReference type="NCBI Taxonomy" id="1911536"/>
    <lineage>
        <taxon>Bacteria</taxon>
        <taxon>Pseudomonadati</taxon>
        <taxon>Bacteroidota</taxon>
        <taxon>Cytophagia</taxon>
        <taxon>Cytophagales</taxon>
        <taxon>Hymenobacteraceae</taxon>
        <taxon>Pontibacter</taxon>
    </lineage>
</organism>
<dbReference type="PIRSF" id="PIRSF500217">
    <property type="entry name" value="AlgI"/>
    <property type="match status" value="1"/>
</dbReference>
<protein>
    <submittedName>
        <fullName evidence="9">MBOAT family protein</fullName>
    </submittedName>
</protein>
<evidence type="ECO:0000256" key="7">
    <source>
        <dbReference type="PIRNR" id="PIRNR016636"/>
    </source>
</evidence>
<comment type="subcellular location">
    <subcellularLocation>
        <location evidence="1">Cell membrane</location>
        <topology evidence="1">Multi-pass membrane protein</topology>
    </subcellularLocation>
</comment>
<feature type="transmembrane region" description="Helical" evidence="8">
    <location>
        <begin position="78"/>
        <end position="100"/>
    </location>
</feature>
<dbReference type="Proteomes" id="UP000813018">
    <property type="component" value="Unassembled WGS sequence"/>
</dbReference>
<dbReference type="PANTHER" id="PTHR13285:SF18">
    <property type="entry name" value="PROTEIN-CYSTEINE N-PALMITOYLTRANSFERASE RASP"/>
    <property type="match status" value="1"/>
</dbReference>
<dbReference type="EMBL" id="JAHYXK010000031">
    <property type="protein sequence ID" value="MBW7469250.1"/>
    <property type="molecule type" value="Genomic_DNA"/>
</dbReference>
<keyword evidence="10" id="KW-1185">Reference proteome</keyword>
<dbReference type="InterPro" id="IPR024194">
    <property type="entry name" value="Ac/AlaTfrase_AlgI/DltB"/>
</dbReference>
<dbReference type="InterPro" id="IPR004299">
    <property type="entry name" value="MBOAT_fam"/>
</dbReference>
<keyword evidence="4 8" id="KW-0812">Transmembrane</keyword>
<feature type="transmembrane region" description="Helical" evidence="8">
    <location>
        <begin position="120"/>
        <end position="139"/>
    </location>
</feature>
<evidence type="ECO:0000256" key="6">
    <source>
        <dbReference type="ARBA" id="ARBA00023136"/>
    </source>
</evidence>
<reference evidence="9 10" key="1">
    <citation type="journal article" date="2016" name="Int. J. Syst. Evol. Microbiol.">
        <title>Pontibacter aydingkolensis sp. nov., isolated from soil of a salt lake.</title>
        <authorList>
            <person name="Osman G."/>
            <person name="Zhang T."/>
            <person name="Lou K."/>
            <person name="Gao Y."/>
            <person name="Chang W."/>
            <person name="Lin Q."/>
            <person name="Yang H.M."/>
            <person name="Huo X.D."/>
            <person name="Wang N."/>
        </authorList>
    </citation>
    <scope>NUCLEOTIDE SEQUENCE [LARGE SCALE GENOMIC DNA]</scope>
    <source>
        <strain evidence="9 10">KACC 19255</strain>
    </source>
</reference>
<accession>A0ABS7CZK8</accession>
<evidence type="ECO:0000256" key="4">
    <source>
        <dbReference type="ARBA" id="ARBA00022692"/>
    </source>
</evidence>
<feature type="transmembrane region" description="Helical" evidence="8">
    <location>
        <begin position="50"/>
        <end position="66"/>
    </location>
</feature>
<keyword evidence="5 8" id="KW-1133">Transmembrane helix</keyword>
<evidence type="ECO:0000256" key="1">
    <source>
        <dbReference type="ARBA" id="ARBA00004651"/>
    </source>
</evidence>
<evidence type="ECO:0000313" key="10">
    <source>
        <dbReference type="Proteomes" id="UP000813018"/>
    </source>
</evidence>
<proteinExistence type="inferred from homology"/>
<keyword evidence="6 7" id="KW-0472">Membrane</keyword>
<feature type="transmembrane region" description="Helical" evidence="8">
    <location>
        <begin position="357"/>
        <end position="378"/>
    </location>
</feature>
<dbReference type="Pfam" id="PF03062">
    <property type="entry name" value="MBOAT"/>
    <property type="match status" value="1"/>
</dbReference>
<feature type="transmembrane region" description="Helical" evidence="8">
    <location>
        <begin position="6"/>
        <end position="22"/>
    </location>
</feature>
<feature type="transmembrane region" description="Helical" evidence="8">
    <location>
        <begin position="416"/>
        <end position="435"/>
    </location>
</feature>
<evidence type="ECO:0000313" key="9">
    <source>
        <dbReference type="EMBL" id="MBW7469250.1"/>
    </source>
</evidence>
<evidence type="ECO:0000256" key="5">
    <source>
        <dbReference type="ARBA" id="ARBA00022989"/>
    </source>
</evidence>
<keyword evidence="7" id="KW-0012">Acyltransferase</keyword>
<comment type="similarity">
    <text evidence="2 7">Belongs to the membrane-bound acyltransferase family.</text>
</comment>
<dbReference type="InterPro" id="IPR028362">
    <property type="entry name" value="AlgI"/>
</dbReference>
<feature type="transmembrane region" description="Helical" evidence="8">
    <location>
        <begin position="455"/>
        <end position="478"/>
    </location>
</feature>
<name>A0ABS7CZK8_9BACT</name>
<feature type="transmembrane region" description="Helical" evidence="8">
    <location>
        <begin position="151"/>
        <end position="170"/>
    </location>
</feature>
<evidence type="ECO:0000256" key="2">
    <source>
        <dbReference type="ARBA" id="ARBA00010323"/>
    </source>
</evidence>
<evidence type="ECO:0000256" key="3">
    <source>
        <dbReference type="ARBA" id="ARBA00022475"/>
    </source>
</evidence>
<dbReference type="InterPro" id="IPR051085">
    <property type="entry name" value="MB_O-acyltransferase"/>
</dbReference>